<feature type="signal peptide" evidence="12">
    <location>
        <begin position="1"/>
        <end position="17"/>
    </location>
</feature>
<keyword evidence="14" id="KW-1185">Reference proteome</keyword>
<dbReference type="FunFam" id="3.90.550.50:FF:000001">
    <property type="entry name" value="Hexosyltransferase"/>
    <property type="match status" value="1"/>
</dbReference>
<keyword evidence="8 11" id="KW-0333">Golgi apparatus</keyword>
<dbReference type="GO" id="GO:0006493">
    <property type="term" value="P:protein O-linked glycosylation"/>
    <property type="evidence" value="ECO:0007669"/>
    <property type="project" value="TreeGrafter"/>
</dbReference>
<dbReference type="Proteomes" id="UP000183832">
    <property type="component" value="Unassembled WGS sequence"/>
</dbReference>
<name>A0A1J1J7K3_9DIPT</name>
<dbReference type="STRING" id="568069.A0A1J1J7K3"/>
<dbReference type="GO" id="GO:0000139">
    <property type="term" value="C:Golgi membrane"/>
    <property type="evidence" value="ECO:0007669"/>
    <property type="project" value="UniProtKB-SubCell"/>
</dbReference>
<accession>A0A1J1J7K3</accession>
<feature type="chain" id="PRO_5012520619" description="Hexosyltransferase" evidence="12">
    <location>
        <begin position="18"/>
        <end position="364"/>
    </location>
</feature>
<comment type="similarity">
    <text evidence="2 11">Belongs to the glycosyltransferase 31 family.</text>
</comment>
<evidence type="ECO:0000313" key="14">
    <source>
        <dbReference type="Proteomes" id="UP000183832"/>
    </source>
</evidence>
<keyword evidence="10" id="KW-0325">Glycoprotein</keyword>
<dbReference type="EC" id="2.4.1.-" evidence="11"/>
<evidence type="ECO:0000256" key="12">
    <source>
        <dbReference type="SAM" id="SignalP"/>
    </source>
</evidence>
<gene>
    <name evidence="13" type="primary">similar to Beta-1</name>
    <name evidence="13" type="ORF">CLUMA_CG021306</name>
</gene>
<evidence type="ECO:0000256" key="1">
    <source>
        <dbReference type="ARBA" id="ARBA00004323"/>
    </source>
</evidence>
<dbReference type="InterPro" id="IPR002659">
    <property type="entry name" value="Glyco_trans_31"/>
</dbReference>
<evidence type="ECO:0000256" key="5">
    <source>
        <dbReference type="ARBA" id="ARBA00022692"/>
    </source>
</evidence>
<sequence>MLERRSLMSLLIGLTFCVSIWQLMLQQQQKEQFYGNTSHLTVVITLTNNDSTIPTFQSATLSSPLNTSLDLRQQLELLPKNDFNQLIDLENFEFLTKQKMCKNLVQSPTVAIVVHSAPLNFRKRLIIRETWGSDDPRAVLVFMIGVVNSTIVQDEIDNEQRMYGDIVQGNFIDAYRNITYKHVMTLKWFVYFCHEANFLLKTDDDVFVNTPLMYRYLETPSAYHKQFHNEHQLLLCHRVSGAKVKRTYRSKWRVSYDEYLNRHFPNYCPGYAILYSSDVVFDLYRQAQKLPYFWIDDIHITGNVASKLNISITPTNGLFLTKTQQEGLLNGRIQTESYPFFVAQPDLSEKEIRKLWSLVTNVIE</sequence>
<comment type="subcellular location">
    <subcellularLocation>
        <location evidence="1 11">Golgi apparatus membrane</location>
        <topology evidence="1 11">Single-pass type II membrane protein</topology>
    </subcellularLocation>
</comment>
<keyword evidence="5" id="KW-0812">Transmembrane</keyword>
<dbReference type="PANTHER" id="PTHR11214:SF376">
    <property type="entry name" value="HEXOSYLTRANSFERASE"/>
    <property type="match status" value="1"/>
</dbReference>
<keyword evidence="7" id="KW-1133">Transmembrane helix</keyword>
<keyword evidence="3 11" id="KW-0328">Glycosyltransferase</keyword>
<evidence type="ECO:0000256" key="8">
    <source>
        <dbReference type="ARBA" id="ARBA00023034"/>
    </source>
</evidence>
<evidence type="ECO:0000256" key="2">
    <source>
        <dbReference type="ARBA" id="ARBA00008661"/>
    </source>
</evidence>
<dbReference type="EMBL" id="CVRI01000075">
    <property type="protein sequence ID" value="CRL08367.1"/>
    <property type="molecule type" value="Genomic_DNA"/>
</dbReference>
<keyword evidence="6" id="KW-0735">Signal-anchor</keyword>
<keyword evidence="9" id="KW-0472">Membrane</keyword>
<dbReference type="GO" id="GO:0016758">
    <property type="term" value="F:hexosyltransferase activity"/>
    <property type="evidence" value="ECO:0007669"/>
    <property type="project" value="InterPro"/>
</dbReference>
<dbReference type="Pfam" id="PF01762">
    <property type="entry name" value="Galactosyl_T"/>
    <property type="match status" value="1"/>
</dbReference>
<proteinExistence type="inferred from homology"/>
<keyword evidence="4" id="KW-0808">Transferase</keyword>
<evidence type="ECO:0000256" key="10">
    <source>
        <dbReference type="ARBA" id="ARBA00023180"/>
    </source>
</evidence>
<keyword evidence="12" id="KW-0732">Signal</keyword>
<evidence type="ECO:0000313" key="13">
    <source>
        <dbReference type="EMBL" id="CRL08367.1"/>
    </source>
</evidence>
<evidence type="ECO:0000256" key="6">
    <source>
        <dbReference type="ARBA" id="ARBA00022968"/>
    </source>
</evidence>
<evidence type="ECO:0000256" key="4">
    <source>
        <dbReference type="ARBA" id="ARBA00022679"/>
    </source>
</evidence>
<dbReference type="Gene3D" id="3.90.550.50">
    <property type="match status" value="1"/>
</dbReference>
<evidence type="ECO:0000256" key="9">
    <source>
        <dbReference type="ARBA" id="ARBA00023136"/>
    </source>
</evidence>
<organism evidence="13 14">
    <name type="scientific">Clunio marinus</name>
    <dbReference type="NCBI Taxonomy" id="568069"/>
    <lineage>
        <taxon>Eukaryota</taxon>
        <taxon>Metazoa</taxon>
        <taxon>Ecdysozoa</taxon>
        <taxon>Arthropoda</taxon>
        <taxon>Hexapoda</taxon>
        <taxon>Insecta</taxon>
        <taxon>Pterygota</taxon>
        <taxon>Neoptera</taxon>
        <taxon>Endopterygota</taxon>
        <taxon>Diptera</taxon>
        <taxon>Nematocera</taxon>
        <taxon>Chironomoidea</taxon>
        <taxon>Chironomidae</taxon>
        <taxon>Clunio</taxon>
    </lineage>
</organism>
<dbReference type="PANTHER" id="PTHR11214">
    <property type="entry name" value="BETA-1,3-N-ACETYLGLUCOSAMINYLTRANSFERASE"/>
    <property type="match status" value="1"/>
</dbReference>
<evidence type="ECO:0000256" key="11">
    <source>
        <dbReference type="RuleBase" id="RU363063"/>
    </source>
</evidence>
<protein>
    <recommendedName>
        <fullName evidence="11">Hexosyltransferase</fullName>
        <ecNumber evidence="11">2.4.1.-</ecNumber>
    </recommendedName>
</protein>
<evidence type="ECO:0000256" key="3">
    <source>
        <dbReference type="ARBA" id="ARBA00022676"/>
    </source>
</evidence>
<evidence type="ECO:0000256" key="7">
    <source>
        <dbReference type="ARBA" id="ARBA00022989"/>
    </source>
</evidence>
<dbReference type="AlphaFoldDB" id="A0A1J1J7K3"/>
<reference evidence="13 14" key="1">
    <citation type="submission" date="2015-04" db="EMBL/GenBank/DDBJ databases">
        <authorList>
            <person name="Syromyatnikov M.Y."/>
            <person name="Popov V.N."/>
        </authorList>
    </citation>
    <scope>NUCLEOTIDE SEQUENCE [LARGE SCALE GENOMIC DNA]</scope>
</reference>
<dbReference type="OrthoDB" id="115198at2759"/>